<dbReference type="Proteomes" id="UP000054485">
    <property type="component" value="Unassembled WGS sequence"/>
</dbReference>
<gene>
    <name evidence="1" type="ORF">CY34DRAFT_230600</name>
</gene>
<sequence>MTNGSASSWGLISRISGRERCMVTSKVQMRVRCISPIRLWRRNNCIAMAAGDQLVP</sequence>
<dbReference type="InParanoid" id="A0A0D0BXC3"/>
<protein>
    <submittedName>
        <fullName evidence="1">Unplaced genomic scaffold CY34scaffold_15, whole genome shotgun sequence</fullName>
    </submittedName>
</protein>
<reference evidence="2" key="2">
    <citation type="submission" date="2015-01" db="EMBL/GenBank/DDBJ databases">
        <title>Evolutionary Origins and Diversification of the Mycorrhizal Mutualists.</title>
        <authorList>
            <consortium name="DOE Joint Genome Institute"/>
            <consortium name="Mycorrhizal Genomics Consortium"/>
            <person name="Kohler A."/>
            <person name="Kuo A."/>
            <person name="Nagy L.G."/>
            <person name="Floudas D."/>
            <person name="Copeland A."/>
            <person name="Barry K.W."/>
            <person name="Cichocki N."/>
            <person name="Veneault-Fourrey C."/>
            <person name="LaButti K."/>
            <person name="Lindquist E.A."/>
            <person name="Lipzen A."/>
            <person name="Lundell T."/>
            <person name="Morin E."/>
            <person name="Murat C."/>
            <person name="Riley R."/>
            <person name="Ohm R."/>
            <person name="Sun H."/>
            <person name="Tunlid A."/>
            <person name="Henrissat B."/>
            <person name="Grigoriev I.V."/>
            <person name="Hibbett D.S."/>
            <person name="Martin F."/>
        </authorList>
    </citation>
    <scope>NUCLEOTIDE SEQUENCE [LARGE SCALE GENOMIC DNA]</scope>
    <source>
        <strain evidence="2">UH-Slu-Lm8-n1</strain>
    </source>
</reference>
<reference evidence="1 2" key="1">
    <citation type="submission" date="2014-04" db="EMBL/GenBank/DDBJ databases">
        <authorList>
            <consortium name="DOE Joint Genome Institute"/>
            <person name="Kuo A."/>
            <person name="Ruytinx J."/>
            <person name="Rineau F."/>
            <person name="Colpaert J."/>
            <person name="Kohler A."/>
            <person name="Nagy L.G."/>
            <person name="Floudas D."/>
            <person name="Copeland A."/>
            <person name="Barry K.W."/>
            <person name="Cichocki N."/>
            <person name="Veneault-Fourrey C."/>
            <person name="LaButti K."/>
            <person name="Lindquist E.A."/>
            <person name="Lipzen A."/>
            <person name="Lundell T."/>
            <person name="Morin E."/>
            <person name="Murat C."/>
            <person name="Sun H."/>
            <person name="Tunlid A."/>
            <person name="Henrissat B."/>
            <person name="Grigoriev I.V."/>
            <person name="Hibbett D.S."/>
            <person name="Martin F."/>
            <person name="Nordberg H.P."/>
            <person name="Cantor M.N."/>
            <person name="Hua S.X."/>
        </authorList>
    </citation>
    <scope>NUCLEOTIDE SEQUENCE [LARGE SCALE GENOMIC DNA]</scope>
    <source>
        <strain evidence="1 2">UH-Slu-Lm8-n1</strain>
    </source>
</reference>
<dbReference type="EMBL" id="KN835146">
    <property type="protein sequence ID" value="KIK47503.1"/>
    <property type="molecule type" value="Genomic_DNA"/>
</dbReference>
<keyword evidence="2" id="KW-1185">Reference proteome</keyword>
<organism evidence="1 2">
    <name type="scientific">Suillus luteus UH-Slu-Lm8-n1</name>
    <dbReference type="NCBI Taxonomy" id="930992"/>
    <lineage>
        <taxon>Eukaryota</taxon>
        <taxon>Fungi</taxon>
        <taxon>Dikarya</taxon>
        <taxon>Basidiomycota</taxon>
        <taxon>Agaricomycotina</taxon>
        <taxon>Agaricomycetes</taxon>
        <taxon>Agaricomycetidae</taxon>
        <taxon>Boletales</taxon>
        <taxon>Suillineae</taxon>
        <taxon>Suillaceae</taxon>
        <taxon>Suillus</taxon>
    </lineage>
</organism>
<evidence type="ECO:0000313" key="1">
    <source>
        <dbReference type="EMBL" id="KIK47503.1"/>
    </source>
</evidence>
<accession>A0A0D0BXC3</accession>
<proteinExistence type="predicted"/>
<name>A0A0D0BXC3_9AGAM</name>
<dbReference type="HOGENOM" id="CLU_3015743_0_0_1"/>
<evidence type="ECO:0000313" key="2">
    <source>
        <dbReference type="Proteomes" id="UP000054485"/>
    </source>
</evidence>
<dbReference type="AlphaFoldDB" id="A0A0D0BXC3"/>